<protein>
    <submittedName>
        <fullName evidence="3">Acetylhydrolase</fullName>
    </submittedName>
</protein>
<evidence type="ECO:0000256" key="1">
    <source>
        <dbReference type="ARBA" id="ARBA00022801"/>
    </source>
</evidence>
<accession>A0ABQ3EVK6</accession>
<keyword evidence="4" id="KW-1185">Reference proteome</keyword>
<comment type="caution">
    <text evidence="3">The sequence shown here is derived from an EMBL/GenBank/DDBJ whole genome shotgun (WGS) entry which is preliminary data.</text>
</comment>
<dbReference type="Proteomes" id="UP000642673">
    <property type="component" value="Unassembled WGS sequence"/>
</dbReference>
<reference evidence="4" key="1">
    <citation type="journal article" date="2019" name="Int. J. Syst. Evol. Microbiol.">
        <title>The Global Catalogue of Microorganisms (GCM) 10K type strain sequencing project: providing services to taxonomists for standard genome sequencing and annotation.</title>
        <authorList>
            <consortium name="The Broad Institute Genomics Platform"/>
            <consortium name="The Broad Institute Genome Sequencing Center for Infectious Disease"/>
            <person name="Wu L."/>
            <person name="Ma J."/>
        </authorList>
    </citation>
    <scope>NUCLEOTIDE SEQUENCE [LARGE SCALE GENOMIC DNA]</scope>
    <source>
        <strain evidence="4">JCM 4738</strain>
    </source>
</reference>
<dbReference type="Gene3D" id="3.40.50.1820">
    <property type="entry name" value="alpha/beta hydrolase"/>
    <property type="match status" value="1"/>
</dbReference>
<gene>
    <name evidence="3" type="ORF">GCM10010347_40530</name>
</gene>
<name>A0ABQ3EVK6_9ACTN</name>
<dbReference type="PANTHER" id="PTHR48081">
    <property type="entry name" value="AB HYDROLASE SUPERFAMILY PROTEIN C4A8.06C"/>
    <property type="match status" value="1"/>
</dbReference>
<evidence type="ECO:0000259" key="2">
    <source>
        <dbReference type="Pfam" id="PF07859"/>
    </source>
</evidence>
<dbReference type="EMBL" id="BMVP01000007">
    <property type="protein sequence ID" value="GHB66305.1"/>
    <property type="molecule type" value="Genomic_DNA"/>
</dbReference>
<evidence type="ECO:0000313" key="3">
    <source>
        <dbReference type="EMBL" id="GHB66305.1"/>
    </source>
</evidence>
<keyword evidence="1" id="KW-0378">Hydrolase</keyword>
<organism evidence="3 4">
    <name type="scientific">Streptomyces cirratus</name>
    <dbReference type="NCBI Taxonomy" id="68187"/>
    <lineage>
        <taxon>Bacteria</taxon>
        <taxon>Bacillati</taxon>
        <taxon>Actinomycetota</taxon>
        <taxon>Actinomycetes</taxon>
        <taxon>Kitasatosporales</taxon>
        <taxon>Streptomycetaceae</taxon>
        <taxon>Streptomyces</taxon>
    </lineage>
</organism>
<sequence length="320" mass="32688">MALDPDIAALMHRFGVDGPPPVPLPGVAERRAGRRELARALAPYPPLPVGSVADDTLAGVGVRIYRPRSAGPAPAVVYCHGGGFVVGDLDTHDAVCRRLCRDVAAVVVAVGYRLAPEHPYPAAYEDCLAVARDVAGHPERFGGGSGVFALAGDGAGATLAAAVAPALRDAGTPVAALLLAYPVTDLTGRGGYPSMEENATGYGTTTAAIENDILLYVGNDPGTAADGRASPLLAESHRGPAPAVIGVGHFDPLRDQVLAYARALEEAGVAVRPHLYPGLVHGFMDYAALAPAADAAVTELFGELRALVRPPAPAATAAPR</sequence>
<dbReference type="InterPro" id="IPR013094">
    <property type="entry name" value="AB_hydrolase_3"/>
</dbReference>
<dbReference type="PANTHER" id="PTHR48081:SF8">
    <property type="entry name" value="ALPHA_BETA HYDROLASE FOLD-3 DOMAIN-CONTAINING PROTEIN-RELATED"/>
    <property type="match status" value="1"/>
</dbReference>
<evidence type="ECO:0000313" key="4">
    <source>
        <dbReference type="Proteomes" id="UP000642673"/>
    </source>
</evidence>
<dbReference type="InterPro" id="IPR050300">
    <property type="entry name" value="GDXG_lipolytic_enzyme"/>
</dbReference>
<feature type="domain" description="Alpha/beta hydrolase fold-3" evidence="2">
    <location>
        <begin position="76"/>
        <end position="284"/>
    </location>
</feature>
<dbReference type="SUPFAM" id="SSF53474">
    <property type="entry name" value="alpha/beta-Hydrolases"/>
    <property type="match status" value="1"/>
</dbReference>
<proteinExistence type="predicted"/>
<dbReference type="RefSeq" id="WP_190185620.1">
    <property type="nucleotide sequence ID" value="NZ_BMVP01000007.1"/>
</dbReference>
<dbReference type="Pfam" id="PF07859">
    <property type="entry name" value="Abhydrolase_3"/>
    <property type="match status" value="1"/>
</dbReference>
<dbReference type="InterPro" id="IPR029058">
    <property type="entry name" value="AB_hydrolase_fold"/>
</dbReference>